<dbReference type="AlphaFoldDB" id="A0A6A5K1Z1"/>
<dbReference type="Proteomes" id="UP000800040">
    <property type="component" value="Unassembled WGS sequence"/>
</dbReference>
<dbReference type="PANTHER" id="PTHR46910">
    <property type="entry name" value="TRANSCRIPTION FACTOR PDR1"/>
    <property type="match status" value="1"/>
</dbReference>
<dbReference type="PANTHER" id="PTHR46910:SF39">
    <property type="entry name" value="ZN(II)2CYS6 TRANSCRIPTION FACTOR (EUROFUNG)"/>
    <property type="match status" value="1"/>
</dbReference>
<evidence type="ECO:0008006" key="4">
    <source>
        <dbReference type="Google" id="ProtNLM"/>
    </source>
</evidence>
<dbReference type="GO" id="GO:0003700">
    <property type="term" value="F:DNA-binding transcription factor activity"/>
    <property type="evidence" value="ECO:0007669"/>
    <property type="project" value="InterPro"/>
</dbReference>
<name>A0A6A5K1Z1_9PLEO</name>
<proteinExistence type="predicted"/>
<evidence type="ECO:0000313" key="3">
    <source>
        <dbReference type="Proteomes" id="UP000800040"/>
    </source>
</evidence>
<reference evidence="2" key="1">
    <citation type="submission" date="2020-01" db="EMBL/GenBank/DDBJ databases">
        <authorList>
            <consortium name="DOE Joint Genome Institute"/>
            <person name="Haridas S."/>
            <person name="Albert R."/>
            <person name="Binder M."/>
            <person name="Bloem J."/>
            <person name="Labutti K."/>
            <person name="Salamov A."/>
            <person name="Andreopoulos B."/>
            <person name="Baker S.E."/>
            <person name="Barry K."/>
            <person name="Bills G."/>
            <person name="Bluhm B.H."/>
            <person name="Cannon C."/>
            <person name="Castanera R."/>
            <person name="Culley D.E."/>
            <person name="Daum C."/>
            <person name="Ezra D."/>
            <person name="Gonzalez J.B."/>
            <person name="Henrissat B."/>
            <person name="Kuo A."/>
            <person name="Liang C."/>
            <person name="Lipzen A."/>
            <person name="Lutzoni F."/>
            <person name="Magnuson J."/>
            <person name="Mondo S."/>
            <person name="Nolan M."/>
            <person name="Ohm R."/>
            <person name="Pangilinan J."/>
            <person name="Park H.-J."/>
            <person name="Ramirez L."/>
            <person name="Alfaro M."/>
            <person name="Sun H."/>
            <person name="Tritt A."/>
            <person name="Yoshinaga Y."/>
            <person name="Zwiers L.-H."/>
            <person name="Turgeon B.G."/>
            <person name="Goodwin S.B."/>
            <person name="Spatafora J.W."/>
            <person name="Crous P.W."/>
            <person name="Grigoriev I.V."/>
        </authorList>
    </citation>
    <scope>NUCLEOTIDE SEQUENCE</scope>
    <source>
        <strain evidence="2">P77</strain>
    </source>
</reference>
<keyword evidence="1" id="KW-0539">Nucleus</keyword>
<accession>A0A6A5K1Z1</accession>
<protein>
    <recommendedName>
        <fullName evidence="4">Transcription factor domain-containing protein</fullName>
    </recommendedName>
</protein>
<dbReference type="EMBL" id="ML975616">
    <property type="protein sequence ID" value="KAF1828212.1"/>
    <property type="molecule type" value="Genomic_DNA"/>
</dbReference>
<evidence type="ECO:0000256" key="1">
    <source>
        <dbReference type="ARBA" id="ARBA00023242"/>
    </source>
</evidence>
<dbReference type="OrthoDB" id="4116913at2759"/>
<dbReference type="CDD" id="cd12148">
    <property type="entry name" value="fungal_TF_MHR"/>
    <property type="match status" value="1"/>
</dbReference>
<gene>
    <name evidence="2" type="ORF">BDW02DRAFT_617651</name>
</gene>
<organism evidence="2 3">
    <name type="scientific">Decorospora gaudefroyi</name>
    <dbReference type="NCBI Taxonomy" id="184978"/>
    <lineage>
        <taxon>Eukaryota</taxon>
        <taxon>Fungi</taxon>
        <taxon>Dikarya</taxon>
        <taxon>Ascomycota</taxon>
        <taxon>Pezizomycotina</taxon>
        <taxon>Dothideomycetes</taxon>
        <taxon>Pleosporomycetidae</taxon>
        <taxon>Pleosporales</taxon>
        <taxon>Pleosporineae</taxon>
        <taxon>Pleosporaceae</taxon>
        <taxon>Decorospora</taxon>
    </lineage>
</organism>
<evidence type="ECO:0000313" key="2">
    <source>
        <dbReference type="EMBL" id="KAF1828212.1"/>
    </source>
</evidence>
<keyword evidence="3" id="KW-1185">Reference proteome</keyword>
<dbReference type="InterPro" id="IPR050987">
    <property type="entry name" value="AtrR-like"/>
</dbReference>
<sequence>MSSTGVEKRGSASTVRYESRIQQLESLLQDRNATQPQLRQQPLIQDAEPSAPISSWVDSLRHEVEIGPRPQVPDLDPFELDTVMEQNDPGFAEDLNVLCMKETGEDQIVSDSTTVQLPLDRIEPSADFHEDAALLQNEAFNPDSIEDLNLLPPVLSPPSQEIWYLPPPELGTSLLAEFLTDFNIAYPLYEPQTIANHLRICYAGLSDGTCVAWTSAYVVFGLAHMLRAMTATGTSYDADMAQYYLARIYVALNALLTAPPSLGQVQCLIGVAKLIISSPCSYNKAEGHFVSTALRVVRSLAYQDDQFDGAGKPRDAAQEMRVFWIAFINDTSLSILNNTPTTHRLEDVADCSSLVSDGLVTVTAAEGPWRVPIFWLSAKLALLQTEAIDQVLSSKARERTPLDVIAATAMVLARLHDFHEHNIFQLGADQLSHLLYGAELVYTVGLEARYFATIYRLHAFIALERNSRINPFQFDGLRKMSEVKQHKAYADAKRLLSLLPVAPRGNICLYWVIHPVLTAALVTLFAHSTNNPTEVTITPAEMQSYQRTLSDLSAMVKASDNTDLRQNRDLCASLFSSLELALIRQ</sequence>